<evidence type="ECO:0000313" key="1">
    <source>
        <dbReference type="EMBL" id="PIS23030.1"/>
    </source>
</evidence>
<dbReference type="InterPro" id="IPR011042">
    <property type="entry name" value="6-blade_b-propeller_TolB-like"/>
</dbReference>
<organism evidence="1 2">
    <name type="scientific">candidate division WWE3 bacterium CG08_land_8_20_14_0_20_40_13</name>
    <dbReference type="NCBI Taxonomy" id="1975084"/>
    <lineage>
        <taxon>Bacteria</taxon>
        <taxon>Katanobacteria</taxon>
    </lineage>
</organism>
<comment type="caution">
    <text evidence="1">The sequence shown here is derived from an EMBL/GenBank/DDBJ whole genome shotgun (WGS) entry which is preliminary data.</text>
</comment>
<accession>A0A2H0XDL3</accession>
<dbReference type="AlphaFoldDB" id="A0A2H0XDL3"/>
<evidence type="ECO:0008006" key="3">
    <source>
        <dbReference type="Google" id="ProtNLM"/>
    </source>
</evidence>
<proteinExistence type="predicted"/>
<dbReference type="SUPFAM" id="SSF63825">
    <property type="entry name" value="YWTD domain"/>
    <property type="match status" value="1"/>
</dbReference>
<evidence type="ECO:0000313" key="2">
    <source>
        <dbReference type="Proteomes" id="UP000230340"/>
    </source>
</evidence>
<sequence length="507" mass="55120">MDTPFNIRTQKIEGSKEPVAGFYSSVLEGAGDSRDAMEQRGKLFAVVELAGGEGCDLKLAMSLAKNTLSESYFGNLEGTPLSALERAVSETKEIISNLSGDTGSCQISMSLGAVVLWGNVVYLAQMGDNQTLLLRNSSAVTLGEETGGDVKLHSSVLEDGDVFVCATGLFLRKFSVDFILKNSLKIEEEIAAFQENFRLCACVISVSGKVALSPRDFIKIASPISQRSKGLNKRAKIALLSFAFATILSAGVYSINKVKPFAGSARKEVGKEVVTISEIVKEKEINYAKPIFEYAGLSDITVSKVFVDGEEIKAVDFKAGKLWTLEKDGTKVKSEDITGLVEQLPENYSGLAPYLGNWYALSPPLNKIVKITVGSGGFTASDWLKEEGIDLSTSEDLAVDYHVYVLMSDGTVIRYLSGQKTAFSLVSEDSKMTNPTKIFTSAGTKNLYIWDAGEKSVFMFKKDGEFVKKAQITENLKETGVMDMFVIEGDVTEVYLSTTASLYKFEI</sequence>
<dbReference type="InterPro" id="IPR036457">
    <property type="entry name" value="PPM-type-like_dom_sf"/>
</dbReference>
<dbReference type="Proteomes" id="UP000230340">
    <property type="component" value="Unassembled WGS sequence"/>
</dbReference>
<dbReference type="EMBL" id="PEYT01000021">
    <property type="protein sequence ID" value="PIS23030.1"/>
    <property type="molecule type" value="Genomic_DNA"/>
</dbReference>
<gene>
    <name evidence="1" type="ORF">COT49_02395</name>
</gene>
<reference evidence="2" key="1">
    <citation type="submission" date="2017-09" db="EMBL/GenBank/DDBJ databases">
        <title>Depth-based differentiation of microbial function through sediment-hosted aquifers and enrichment of novel symbionts in the deep terrestrial subsurface.</title>
        <authorList>
            <person name="Probst A.J."/>
            <person name="Ladd B."/>
            <person name="Jarett J.K."/>
            <person name="Geller-Mcgrath D.E."/>
            <person name="Sieber C.M.K."/>
            <person name="Emerson J.B."/>
            <person name="Anantharaman K."/>
            <person name="Thomas B.C."/>
            <person name="Malmstrom R."/>
            <person name="Stieglmeier M."/>
            <person name="Klingl A."/>
            <person name="Woyke T."/>
            <person name="Ryan C.M."/>
            <person name="Banfield J.F."/>
        </authorList>
    </citation>
    <scope>NUCLEOTIDE SEQUENCE [LARGE SCALE GENOMIC DNA]</scope>
</reference>
<dbReference type="Gene3D" id="2.120.10.30">
    <property type="entry name" value="TolB, C-terminal domain"/>
    <property type="match status" value="1"/>
</dbReference>
<name>A0A2H0XDL3_UNCKA</name>
<dbReference type="SUPFAM" id="SSF81606">
    <property type="entry name" value="PP2C-like"/>
    <property type="match status" value="1"/>
</dbReference>
<protein>
    <recommendedName>
        <fullName evidence="3">PPM-type phosphatase domain-containing protein</fullName>
    </recommendedName>
</protein>